<dbReference type="EMBL" id="OIVN01006207">
    <property type="protein sequence ID" value="SPD27790.1"/>
    <property type="molecule type" value="Genomic_DNA"/>
</dbReference>
<dbReference type="AlphaFoldDB" id="A0A2N9IU91"/>
<dbReference type="PROSITE" id="PS50994">
    <property type="entry name" value="INTEGRASE"/>
    <property type="match status" value="1"/>
</dbReference>
<keyword evidence="1" id="KW-0645">Protease</keyword>
<dbReference type="Gene3D" id="3.30.420.10">
    <property type="entry name" value="Ribonuclease H-like superfamily/Ribonuclease H"/>
    <property type="match status" value="1"/>
</dbReference>
<dbReference type="Pfam" id="PF13966">
    <property type="entry name" value="zf-RVT"/>
    <property type="match status" value="1"/>
</dbReference>
<gene>
    <name evidence="3" type="ORF">FSB_LOCUS55672</name>
</gene>
<dbReference type="InterPro" id="IPR043502">
    <property type="entry name" value="DNA/RNA_pol_sf"/>
</dbReference>
<dbReference type="GO" id="GO:0003676">
    <property type="term" value="F:nucleic acid binding"/>
    <property type="evidence" value="ECO:0007669"/>
    <property type="project" value="InterPro"/>
</dbReference>
<name>A0A2N9IU91_FAGSY</name>
<dbReference type="CDD" id="cd09272">
    <property type="entry name" value="RNase_HI_RT_Ty1"/>
    <property type="match status" value="1"/>
</dbReference>
<protein>
    <recommendedName>
        <fullName evidence="2">Integrase catalytic domain-containing protein</fullName>
    </recommendedName>
</protein>
<dbReference type="SUPFAM" id="SSF53098">
    <property type="entry name" value="Ribonuclease H-like"/>
    <property type="match status" value="1"/>
</dbReference>
<evidence type="ECO:0000313" key="3">
    <source>
        <dbReference type="EMBL" id="SPD27790.1"/>
    </source>
</evidence>
<dbReference type="InterPro" id="IPR001584">
    <property type="entry name" value="Integrase_cat-core"/>
</dbReference>
<dbReference type="PANTHER" id="PTHR11439">
    <property type="entry name" value="GAG-POL-RELATED RETROTRANSPOSON"/>
    <property type="match status" value="1"/>
</dbReference>
<reference evidence="3" key="1">
    <citation type="submission" date="2018-02" db="EMBL/GenBank/DDBJ databases">
        <authorList>
            <person name="Cohen D.B."/>
            <person name="Kent A.D."/>
        </authorList>
    </citation>
    <scope>NUCLEOTIDE SEQUENCE</scope>
</reference>
<accession>A0A2N9IU91</accession>
<evidence type="ECO:0000256" key="1">
    <source>
        <dbReference type="ARBA" id="ARBA00022750"/>
    </source>
</evidence>
<dbReference type="InterPro" id="IPR054722">
    <property type="entry name" value="PolX-like_BBD"/>
</dbReference>
<organism evidence="3">
    <name type="scientific">Fagus sylvatica</name>
    <name type="common">Beechnut</name>
    <dbReference type="NCBI Taxonomy" id="28930"/>
    <lineage>
        <taxon>Eukaryota</taxon>
        <taxon>Viridiplantae</taxon>
        <taxon>Streptophyta</taxon>
        <taxon>Embryophyta</taxon>
        <taxon>Tracheophyta</taxon>
        <taxon>Spermatophyta</taxon>
        <taxon>Magnoliopsida</taxon>
        <taxon>eudicotyledons</taxon>
        <taxon>Gunneridae</taxon>
        <taxon>Pentapetalae</taxon>
        <taxon>rosids</taxon>
        <taxon>fabids</taxon>
        <taxon>Fagales</taxon>
        <taxon>Fagaceae</taxon>
        <taxon>Fagus</taxon>
    </lineage>
</organism>
<dbReference type="GO" id="GO:0004190">
    <property type="term" value="F:aspartic-type endopeptidase activity"/>
    <property type="evidence" value="ECO:0007669"/>
    <property type="project" value="UniProtKB-KW"/>
</dbReference>
<dbReference type="Pfam" id="PF22936">
    <property type="entry name" value="Pol_BBD"/>
    <property type="match status" value="1"/>
</dbReference>
<sequence length="1022" mass="114986">MPHPTDYSLLKRANASSSSLISLGNTCLHSSSSPSWVIDSGASDHMISNSSLLSHISSTCSPSFVTIANVTNTSVQGKGTVTTSDLTLSDDLKMKRMIGGGFVKDGLYYFQPSSTSVPFALPSTNSPYPWHYGSFKQFLESRGIIHQTSYVRTPQQNGIAKRKNGLILAIARALMLQMNVPKIFWADAVLIAAYLLNRMPSHILKDSPPPQSTSHLDLPIAIHKGKRTCTDHPISNFVSFDHLSPSFKAFSLSISSLVVPKSYREALSHLGWRTSIGCCRWVFIVKHNHDGSIDHLKARLVAKGFTQTYGLDYTEIFSHVAKLNSISIIISPVANLDWPLHQLDVKYAFLHGDLTETVYMAQPPGFASPRGSVCVISRNLSMASNNLHTRTGIVILVVYVDDIVITGSDKEGIQILINHFSLSFLTKDLGKLRYFLGIEVARSKASISLSQRKYTLDILQDRGYLGSKLVATHMEPNLKLMPDKGDFVDDPNTYRKLVSKLIYLTITRPDISYVVSIVSQFMTSPRVPHMNAVIRILKYLKNAPGSPSDRKSATGYCTFIGDNLVTWRSKKQSVVACSSVEVEYRAVVQTTCWLTWLRTVLQEFGLLTHGPPPLYCDNQAAIHITSNPVFHERTKHIEVDCHFVRSKVESKDIITPFIPSGSQLADIFTKALPKNAIDSISMVLYGPESTLLKLEFQDAITSTAGRMKLIDSMEGIVKSSQQDLWCGESPLQVAFPELYRIARDKDALVSVHFQACDDQIHWNLDFVRAAQDWELESIASFLDLLYSTKVRGNGSDLMLWLPSPQKGFTVRSFYRVLSRNGGCSFPWKIIWQPKVPSRVSFFVWVAALGKILTAENLRKRHIILVSWCCLCKRDGETVDHLLLHCPVSREVWDMVFALFGVQWVMPEKIIDLLACLQGCFGRHRHNVIWKCVPHCLMWCLWRERNTRQFEGCERRTADLKHMKLEKVQLGLLEEQKVCDALKQRYVVAVAEQRHCYGLLKALQELVKQQVYLLVMDTKEPNT</sequence>
<dbReference type="InterPro" id="IPR013103">
    <property type="entry name" value="RVT_2"/>
</dbReference>
<dbReference type="InterPro" id="IPR036397">
    <property type="entry name" value="RNaseH_sf"/>
</dbReference>
<dbReference type="Pfam" id="PF07727">
    <property type="entry name" value="RVT_2"/>
    <property type="match status" value="2"/>
</dbReference>
<proteinExistence type="predicted"/>
<keyword evidence="1" id="KW-0064">Aspartyl protease</keyword>
<evidence type="ECO:0000259" key="2">
    <source>
        <dbReference type="PROSITE" id="PS50994"/>
    </source>
</evidence>
<dbReference type="InterPro" id="IPR026960">
    <property type="entry name" value="RVT-Znf"/>
</dbReference>
<dbReference type="SUPFAM" id="SSF56672">
    <property type="entry name" value="DNA/RNA polymerases"/>
    <property type="match status" value="1"/>
</dbReference>
<feature type="domain" description="Integrase catalytic" evidence="2">
    <location>
        <begin position="30"/>
        <end position="217"/>
    </location>
</feature>
<keyword evidence="1" id="KW-0378">Hydrolase</keyword>
<dbReference type="InterPro" id="IPR012337">
    <property type="entry name" value="RNaseH-like_sf"/>
</dbReference>
<dbReference type="PANTHER" id="PTHR11439:SF484">
    <property type="entry name" value="REVERSE TRANSCRIPTASE TY1_COPIA-TYPE DOMAIN-CONTAINING PROTEIN"/>
    <property type="match status" value="1"/>
</dbReference>
<dbReference type="GO" id="GO:0015074">
    <property type="term" value="P:DNA integration"/>
    <property type="evidence" value="ECO:0007669"/>
    <property type="project" value="InterPro"/>
</dbReference>